<organism evidence="1">
    <name type="scientific">Anguilla anguilla</name>
    <name type="common">European freshwater eel</name>
    <name type="synonym">Muraena anguilla</name>
    <dbReference type="NCBI Taxonomy" id="7936"/>
    <lineage>
        <taxon>Eukaryota</taxon>
        <taxon>Metazoa</taxon>
        <taxon>Chordata</taxon>
        <taxon>Craniata</taxon>
        <taxon>Vertebrata</taxon>
        <taxon>Euteleostomi</taxon>
        <taxon>Actinopterygii</taxon>
        <taxon>Neopterygii</taxon>
        <taxon>Teleostei</taxon>
        <taxon>Anguilliformes</taxon>
        <taxon>Anguillidae</taxon>
        <taxon>Anguilla</taxon>
    </lineage>
</organism>
<proteinExistence type="predicted"/>
<sequence>MTHRWPRWFSYCMCHDTFLQKTRRFISARQICNLNSLKTRVLHRKTDSGKKKSNLTWIMPA</sequence>
<evidence type="ECO:0000313" key="1">
    <source>
        <dbReference type="EMBL" id="JAH05595.1"/>
    </source>
</evidence>
<dbReference type="AlphaFoldDB" id="A0A0E9PNC9"/>
<reference evidence="1" key="2">
    <citation type="journal article" date="2015" name="Fish Shellfish Immunol.">
        <title>Early steps in the European eel (Anguilla anguilla)-Vibrio vulnificus interaction in the gills: Role of the RtxA13 toxin.</title>
        <authorList>
            <person name="Callol A."/>
            <person name="Pajuelo D."/>
            <person name="Ebbesson L."/>
            <person name="Teles M."/>
            <person name="MacKenzie S."/>
            <person name="Amaro C."/>
        </authorList>
    </citation>
    <scope>NUCLEOTIDE SEQUENCE</scope>
</reference>
<name>A0A0E9PNC9_ANGAN</name>
<accession>A0A0E9PNC9</accession>
<reference evidence="1" key="1">
    <citation type="submission" date="2014-11" db="EMBL/GenBank/DDBJ databases">
        <authorList>
            <person name="Amaro Gonzalez C."/>
        </authorList>
    </citation>
    <scope>NUCLEOTIDE SEQUENCE</scope>
</reference>
<dbReference type="EMBL" id="GBXM01102982">
    <property type="protein sequence ID" value="JAH05595.1"/>
    <property type="molecule type" value="Transcribed_RNA"/>
</dbReference>
<protein>
    <submittedName>
        <fullName evidence="1">Uncharacterized protein</fullName>
    </submittedName>
</protein>